<feature type="region of interest" description="Disordered" evidence="1">
    <location>
        <begin position="242"/>
        <end position="295"/>
    </location>
</feature>
<proteinExistence type="predicted"/>
<gene>
    <name evidence="2" type="ORF">pipiens_009279</name>
</gene>
<evidence type="ECO:0000256" key="1">
    <source>
        <dbReference type="SAM" id="MobiDB-lite"/>
    </source>
</evidence>
<keyword evidence="3" id="KW-1185">Reference proteome</keyword>
<feature type="compositionally biased region" description="Basic and acidic residues" evidence="1">
    <location>
        <begin position="137"/>
        <end position="154"/>
    </location>
</feature>
<evidence type="ECO:0000313" key="3">
    <source>
        <dbReference type="Proteomes" id="UP001562425"/>
    </source>
</evidence>
<evidence type="ECO:0000313" key="2">
    <source>
        <dbReference type="EMBL" id="KAL1398030.1"/>
    </source>
</evidence>
<dbReference type="Proteomes" id="UP001562425">
    <property type="component" value="Unassembled WGS sequence"/>
</dbReference>
<organism evidence="2 3">
    <name type="scientific">Culex pipiens pipiens</name>
    <name type="common">Northern house mosquito</name>
    <dbReference type="NCBI Taxonomy" id="38569"/>
    <lineage>
        <taxon>Eukaryota</taxon>
        <taxon>Metazoa</taxon>
        <taxon>Ecdysozoa</taxon>
        <taxon>Arthropoda</taxon>
        <taxon>Hexapoda</taxon>
        <taxon>Insecta</taxon>
        <taxon>Pterygota</taxon>
        <taxon>Neoptera</taxon>
        <taxon>Endopterygota</taxon>
        <taxon>Diptera</taxon>
        <taxon>Nematocera</taxon>
        <taxon>Culicoidea</taxon>
        <taxon>Culicidae</taxon>
        <taxon>Culicinae</taxon>
        <taxon>Culicini</taxon>
        <taxon>Culex</taxon>
        <taxon>Culex</taxon>
    </lineage>
</organism>
<dbReference type="EMBL" id="JBEHCU010006050">
    <property type="protein sequence ID" value="KAL1398030.1"/>
    <property type="molecule type" value="Genomic_DNA"/>
</dbReference>
<comment type="caution">
    <text evidence="2">The sequence shown here is derived from an EMBL/GenBank/DDBJ whole genome shotgun (WGS) entry which is preliminary data.</text>
</comment>
<accession>A0ABD1DFF3</accession>
<name>A0ABD1DFF3_CULPP</name>
<reference evidence="2 3" key="1">
    <citation type="submission" date="2024-05" db="EMBL/GenBank/DDBJ databases">
        <title>Culex pipiens pipiens assembly and annotation.</title>
        <authorList>
            <person name="Alout H."/>
            <person name="Durand T."/>
        </authorList>
    </citation>
    <scope>NUCLEOTIDE SEQUENCE [LARGE SCALE GENOMIC DNA]</scope>
    <source>
        <strain evidence="2">HA-2024</strain>
        <tissue evidence="2">Whole body</tissue>
    </source>
</reference>
<feature type="region of interest" description="Disordered" evidence="1">
    <location>
        <begin position="134"/>
        <end position="154"/>
    </location>
</feature>
<sequence length="353" mass="40866">MADDDIDEYQTLQQVLEANNIYEPRMQIEEMRTLCIALEKAEPDAPEQKTEVVGAAAPPENDTIDIVKKLFENHKNKLQECECLPEVSVVLDEDPLNVDQGWKQQTTVENNVNQSQNRGNGRSLRNRVPRNYAHQLEQPEPRRLTRKQQKQEDEEYRKLRNFLKKRDLFKPPMDIEEMRAVRHAIEQSMQDINLKPREPEFEEWTILEPERHQEQLRNENWQPPNDLNPIFLDDYQFQSALSPPNLPVAPKSPELEYPPAWSLPSERSKSDVTTLSVPPNVDSDSETEYSPDNPGPCCKVIHVVNVEVHPEPRDDREDGDADGSMLKSCKRLMTSMMSPSVPTDAWDAIDEFF</sequence>
<dbReference type="AlphaFoldDB" id="A0ABD1DFF3"/>
<protein>
    <submittedName>
        <fullName evidence="2">Uncharacterized protein</fullName>
    </submittedName>
</protein>